<gene>
    <name evidence="1" type="ORF">HanXRQr2_Chr11g0508611</name>
</gene>
<accession>A0A9K3HSK9</accession>
<dbReference type="Proteomes" id="UP000215914">
    <property type="component" value="Unassembled WGS sequence"/>
</dbReference>
<sequence length="173" mass="19148">MIPAAPASSEVKGKGQEVSVAPVDPVVEASPVQATGQSRSKLPECFQARSPLAPLFAKWLPAAYIPRWKITPSTVVDTPEVARNFMAHALPPSHGFMNFALDPEILDDQYSLSINEGFFWSAGMLQRVNALRDENKGLLSDIMTSQTFAFELRCRVVDAEKKILERELCWDTV</sequence>
<keyword evidence="2" id="KW-1185">Reference proteome</keyword>
<comment type="caution">
    <text evidence="1">The sequence shown here is derived from an EMBL/GenBank/DDBJ whole genome shotgun (WGS) entry which is preliminary data.</text>
</comment>
<name>A0A9K3HSK9_HELAN</name>
<evidence type="ECO:0000313" key="2">
    <source>
        <dbReference type="Proteomes" id="UP000215914"/>
    </source>
</evidence>
<dbReference type="Gramene" id="mRNA:HanXRQr2_Chr11g0508611">
    <property type="protein sequence ID" value="mRNA:HanXRQr2_Chr11g0508611"/>
    <property type="gene ID" value="HanXRQr2_Chr11g0508611"/>
</dbReference>
<reference evidence="1" key="2">
    <citation type="submission" date="2020-06" db="EMBL/GenBank/DDBJ databases">
        <title>Helianthus annuus Genome sequencing and assembly Release 2.</title>
        <authorList>
            <person name="Gouzy J."/>
            <person name="Langlade N."/>
            <person name="Munos S."/>
        </authorList>
    </citation>
    <scope>NUCLEOTIDE SEQUENCE</scope>
    <source>
        <tissue evidence="1">Leaves</tissue>
    </source>
</reference>
<organism evidence="1 2">
    <name type="scientific">Helianthus annuus</name>
    <name type="common">Common sunflower</name>
    <dbReference type="NCBI Taxonomy" id="4232"/>
    <lineage>
        <taxon>Eukaryota</taxon>
        <taxon>Viridiplantae</taxon>
        <taxon>Streptophyta</taxon>
        <taxon>Embryophyta</taxon>
        <taxon>Tracheophyta</taxon>
        <taxon>Spermatophyta</taxon>
        <taxon>Magnoliopsida</taxon>
        <taxon>eudicotyledons</taxon>
        <taxon>Gunneridae</taxon>
        <taxon>Pentapetalae</taxon>
        <taxon>asterids</taxon>
        <taxon>campanulids</taxon>
        <taxon>Asterales</taxon>
        <taxon>Asteraceae</taxon>
        <taxon>Asteroideae</taxon>
        <taxon>Heliantheae alliance</taxon>
        <taxon>Heliantheae</taxon>
        <taxon>Helianthus</taxon>
    </lineage>
</organism>
<protein>
    <submittedName>
        <fullName evidence="1">Uncharacterized protein</fullName>
    </submittedName>
</protein>
<proteinExistence type="predicted"/>
<evidence type="ECO:0000313" key="1">
    <source>
        <dbReference type="EMBL" id="KAF5783496.1"/>
    </source>
</evidence>
<dbReference type="AlphaFoldDB" id="A0A9K3HSK9"/>
<reference evidence="1" key="1">
    <citation type="journal article" date="2017" name="Nature">
        <title>The sunflower genome provides insights into oil metabolism, flowering and Asterid evolution.</title>
        <authorList>
            <person name="Badouin H."/>
            <person name="Gouzy J."/>
            <person name="Grassa C.J."/>
            <person name="Murat F."/>
            <person name="Staton S.E."/>
            <person name="Cottret L."/>
            <person name="Lelandais-Briere C."/>
            <person name="Owens G.L."/>
            <person name="Carrere S."/>
            <person name="Mayjonade B."/>
            <person name="Legrand L."/>
            <person name="Gill N."/>
            <person name="Kane N.C."/>
            <person name="Bowers J.E."/>
            <person name="Hubner S."/>
            <person name="Bellec A."/>
            <person name="Berard A."/>
            <person name="Berges H."/>
            <person name="Blanchet N."/>
            <person name="Boniface M.C."/>
            <person name="Brunel D."/>
            <person name="Catrice O."/>
            <person name="Chaidir N."/>
            <person name="Claudel C."/>
            <person name="Donnadieu C."/>
            <person name="Faraut T."/>
            <person name="Fievet G."/>
            <person name="Helmstetter N."/>
            <person name="King M."/>
            <person name="Knapp S.J."/>
            <person name="Lai Z."/>
            <person name="Le Paslier M.C."/>
            <person name="Lippi Y."/>
            <person name="Lorenzon L."/>
            <person name="Mandel J.R."/>
            <person name="Marage G."/>
            <person name="Marchand G."/>
            <person name="Marquand E."/>
            <person name="Bret-Mestries E."/>
            <person name="Morien E."/>
            <person name="Nambeesan S."/>
            <person name="Nguyen T."/>
            <person name="Pegot-Espagnet P."/>
            <person name="Pouilly N."/>
            <person name="Raftis F."/>
            <person name="Sallet E."/>
            <person name="Schiex T."/>
            <person name="Thomas J."/>
            <person name="Vandecasteele C."/>
            <person name="Vares D."/>
            <person name="Vear F."/>
            <person name="Vautrin S."/>
            <person name="Crespi M."/>
            <person name="Mangin B."/>
            <person name="Burke J.M."/>
            <person name="Salse J."/>
            <person name="Munos S."/>
            <person name="Vincourt P."/>
            <person name="Rieseberg L.H."/>
            <person name="Langlade N.B."/>
        </authorList>
    </citation>
    <scope>NUCLEOTIDE SEQUENCE</scope>
    <source>
        <tissue evidence="1">Leaves</tissue>
    </source>
</reference>
<dbReference type="EMBL" id="MNCJ02000326">
    <property type="protein sequence ID" value="KAF5783496.1"/>
    <property type="molecule type" value="Genomic_DNA"/>
</dbReference>